<feature type="transmembrane region" description="Helical" evidence="5">
    <location>
        <begin position="577"/>
        <end position="600"/>
    </location>
</feature>
<evidence type="ECO:0000259" key="6">
    <source>
        <dbReference type="Pfam" id="PF13632"/>
    </source>
</evidence>
<comment type="pathway">
    <text evidence="1">Cell wall biogenesis; cell wall polysaccharide biosynthesis.</text>
</comment>
<dbReference type="GO" id="GO:0016757">
    <property type="term" value="F:glycosyltransferase activity"/>
    <property type="evidence" value="ECO:0007669"/>
    <property type="project" value="UniProtKB-KW"/>
</dbReference>
<dbReference type="InterPro" id="IPR001173">
    <property type="entry name" value="Glyco_trans_2-like"/>
</dbReference>
<dbReference type="PANTHER" id="PTHR43179:SF12">
    <property type="entry name" value="GALACTOFURANOSYLTRANSFERASE GLFT2"/>
    <property type="match status" value="1"/>
</dbReference>
<dbReference type="STRING" id="1505727.GA0061077_0602"/>
<evidence type="ECO:0000256" key="1">
    <source>
        <dbReference type="ARBA" id="ARBA00004776"/>
    </source>
</evidence>
<accession>A0A1C4H3F0</accession>
<sequence>MPSQESTSIVRLARPSSTLVNMSSNASVDIQRIVAGEVSRRPRQAQQTIDRTIAAIISVEKDVRFFSATLRSLLAQKLLPGTIVIADCTGGTSQPMRTGFPVSRSSESVTVEVGRVTQEASERVDVQLVRASGAASFSDAVDKALEYASLPASVRALWLLHDDSRPVGSNCLETLVEAWRNTPTVSLIGAKQLDWSGSALHSVGAYAGRHRLETLVVDGEPDQEQYDGRGDVFAVSLAGALLPLQTIKEIGNVNKWFGTFSEGADFSRRISQSGGRVIVVPQARIAHRRARFEGVRTRGGEPVDEETPMDVVAPVLDAGQKYYYTDTRVPFWPLIWLASLFRALWDAVGALISKDPWRAWCALCLPWRALSDFPQMVRARSRQHSRRGAAWNTIVADRAQIAQWHKRCNAFESQRNTVLLGPLAKSHLRSRAVRRFGAAALMAVVAFAVVVALNWRAFGKVWGGASIYSSLLLPSAVDFTTLLSSATTPWAFGIGVGVAAPPAPWLMVWLAASVLTLGHPVVALSMMFFLAAPAMALAFWALAGVFTRSDPVRVVVGLLWVAVGLAFGVFGDANLPMLMVMVFLPAAFAFTFRALGLYNTEDLVRPHSSVQAVACAALCFAIVTACEPQLLLALMVCLIFFLFVVRSHRTMLLLIPLPSLAVLAPTIVDAVRCGTQGVWRQLFADVLVPQSSSTVSSLSFLQVMLRAFGLPKESDMAMQSFGQWGPELIAVLIVFGTLAVFAVVSLLLPFALRASRIMWVVALVGFVSALAACRIGVAVQGTTTYAGSVLPGIALAFMALLACSCIVAGGAVKRFVPLRVSASDEELSEDETKNGSKMRGAAVKTGRAALVVLLALITVVAGAFGIRHRDNNLGVSEGGLPMVTTDYLQNKGDRRVLALEAISPNSIEYSVMRSRRGDLVDASPSWKARQVSGNNDVATDLLAKASTELLANGGDDAIDSIAKLGFGGIYVSTDSSMADKDSTLRLISNINASDGVQSLVTNSSGTYYRLTKIDESEQGVSSQAEEEARNGGWRKAWLFSLFVVVVIYMLVAIPRTRKYSQEQA</sequence>
<feature type="transmembrane region" description="Helical" evidence="5">
    <location>
        <begin position="490"/>
        <end position="515"/>
    </location>
</feature>
<evidence type="ECO:0000256" key="2">
    <source>
        <dbReference type="ARBA" id="ARBA00006739"/>
    </source>
</evidence>
<comment type="similarity">
    <text evidence="2">Belongs to the glycosyltransferase 2 family.</text>
</comment>
<keyword evidence="5" id="KW-0812">Transmembrane</keyword>
<organism evidence="7 8">
    <name type="scientific">Bifidobacterium commune</name>
    <dbReference type="NCBI Taxonomy" id="1505727"/>
    <lineage>
        <taxon>Bacteria</taxon>
        <taxon>Bacillati</taxon>
        <taxon>Actinomycetota</taxon>
        <taxon>Actinomycetes</taxon>
        <taxon>Bifidobacteriales</taxon>
        <taxon>Bifidobacteriaceae</taxon>
        <taxon>Bifidobacterium</taxon>
    </lineage>
</organism>
<feature type="transmembrane region" description="Helical" evidence="5">
    <location>
        <begin position="728"/>
        <end position="750"/>
    </location>
</feature>
<dbReference type="EMBL" id="FMBL01000001">
    <property type="protein sequence ID" value="SCC79158.1"/>
    <property type="molecule type" value="Genomic_DNA"/>
</dbReference>
<gene>
    <name evidence="7" type="ORF">GA0061077_0602</name>
</gene>
<feature type="transmembrane region" description="Helical" evidence="5">
    <location>
        <begin position="757"/>
        <end position="777"/>
    </location>
</feature>
<feature type="transmembrane region" description="Helical" evidence="5">
    <location>
        <begin position="521"/>
        <end position="542"/>
    </location>
</feature>
<keyword evidence="8" id="KW-1185">Reference proteome</keyword>
<feature type="transmembrane region" description="Helical" evidence="5">
    <location>
        <begin position="848"/>
        <end position="866"/>
    </location>
</feature>
<dbReference type="AlphaFoldDB" id="A0A1C4H3F0"/>
<evidence type="ECO:0000256" key="5">
    <source>
        <dbReference type="SAM" id="Phobius"/>
    </source>
</evidence>
<feature type="domain" description="Glycosyltransferase 2-like" evidence="6">
    <location>
        <begin position="159"/>
        <end position="293"/>
    </location>
</feature>
<feature type="transmembrane region" description="Helical" evidence="5">
    <location>
        <begin position="554"/>
        <end position="571"/>
    </location>
</feature>
<feature type="transmembrane region" description="Helical" evidence="5">
    <location>
        <begin position="612"/>
        <end position="645"/>
    </location>
</feature>
<evidence type="ECO:0000256" key="3">
    <source>
        <dbReference type="ARBA" id="ARBA00022676"/>
    </source>
</evidence>
<proteinExistence type="inferred from homology"/>
<feature type="transmembrane region" description="Helical" evidence="5">
    <location>
        <begin position="789"/>
        <end position="812"/>
    </location>
</feature>
<keyword evidence="5" id="KW-0472">Membrane</keyword>
<name>A0A1C4H3F0_9BIFI</name>
<dbReference type="Proteomes" id="UP000242610">
    <property type="component" value="Unassembled WGS sequence"/>
</dbReference>
<evidence type="ECO:0000313" key="7">
    <source>
        <dbReference type="EMBL" id="SCC79158.1"/>
    </source>
</evidence>
<feature type="transmembrane region" description="Helical" evidence="5">
    <location>
        <begin position="1036"/>
        <end position="1053"/>
    </location>
</feature>
<dbReference type="PANTHER" id="PTHR43179">
    <property type="entry name" value="RHAMNOSYLTRANSFERASE WBBL"/>
    <property type="match status" value="1"/>
</dbReference>
<protein>
    <submittedName>
        <fullName evidence="7">Glycosyltransferase, GT2 family</fullName>
    </submittedName>
</protein>
<reference evidence="8" key="1">
    <citation type="submission" date="2016-08" db="EMBL/GenBank/DDBJ databases">
        <authorList>
            <person name="Varghese N."/>
            <person name="Submissions Spin"/>
        </authorList>
    </citation>
    <scope>NUCLEOTIDE SEQUENCE [LARGE SCALE GENOMIC DNA]</scope>
    <source>
        <strain evidence="8">R-52791</strain>
    </source>
</reference>
<dbReference type="SUPFAM" id="SSF53448">
    <property type="entry name" value="Nucleotide-diphospho-sugar transferases"/>
    <property type="match status" value="1"/>
</dbReference>
<evidence type="ECO:0000313" key="8">
    <source>
        <dbReference type="Proteomes" id="UP000242610"/>
    </source>
</evidence>
<dbReference type="Gene3D" id="3.90.550.10">
    <property type="entry name" value="Spore Coat Polysaccharide Biosynthesis Protein SpsA, Chain A"/>
    <property type="match status" value="1"/>
</dbReference>
<dbReference type="InterPro" id="IPR029044">
    <property type="entry name" value="Nucleotide-diphossugar_trans"/>
</dbReference>
<feature type="transmembrane region" description="Helical" evidence="5">
    <location>
        <begin position="436"/>
        <end position="455"/>
    </location>
</feature>
<keyword evidence="5" id="KW-1133">Transmembrane helix</keyword>
<keyword evidence="3" id="KW-0328">Glycosyltransferase</keyword>
<keyword evidence="4 7" id="KW-0808">Transferase</keyword>
<evidence type="ECO:0000256" key="4">
    <source>
        <dbReference type="ARBA" id="ARBA00022679"/>
    </source>
</evidence>
<dbReference type="Pfam" id="PF13632">
    <property type="entry name" value="Glyco_trans_2_3"/>
    <property type="match status" value="1"/>
</dbReference>